<reference evidence="2 3" key="1">
    <citation type="submission" date="2024-06" db="EMBL/GenBank/DDBJ databases">
        <title>Genomic Encyclopedia of Type Strains, Phase IV (KMG-IV): sequencing the most valuable type-strain genomes for metagenomic binning, comparative biology and taxonomic classification.</title>
        <authorList>
            <person name="Goeker M."/>
        </authorList>
    </citation>
    <scope>NUCLEOTIDE SEQUENCE [LARGE SCALE GENOMIC DNA]</scope>
    <source>
        <strain evidence="2 3">DSM 100022</strain>
    </source>
</reference>
<dbReference type="PANTHER" id="PTHR20858:SF17">
    <property type="entry name" value="HYDROXYMETHYLPYRIMIDINE_PHOSPHOMETHYLPYRIMIDINE KINASE THI20-RELATED"/>
    <property type="match status" value="1"/>
</dbReference>
<feature type="domain" description="Pyridoxamine kinase/Phosphomethylpyrimidine kinase" evidence="1">
    <location>
        <begin position="8"/>
        <end position="57"/>
    </location>
</feature>
<dbReference type="Proteomes" id="UP001549204">
    <property type="component" value="Unassembled WGS sequence"/>
</dbReference>
<accession>A0ABV2GYZ0</accession>
<evidence type="ECO:0000313" key="2">
    <source>
        <dbReference type="EMBL" id="MET3583511.1"/>
    </source>
</evidence>
<evidence type="ECO:0000313" key="3">
    <source>
        <dbReference type="Proteomes" id="UP001549204"/>
    </source>
</evidence>
<dbReference type="Gene3D" id="3.40.1190.20">
    <property type="match status" value="1"/>
</dbReference>
<sequence length="58" mass="5893">MLVVGGSDSSGGAGLVRDIETISSLDVRTCVAVTALTVQTHNAVSEVHPLQAQLVADC</sequence>
<dbReference type="RefSeq" id="WP_263807032.1">
    <property type="nucleotide sequence ID" value="NZ_JBEPMC010000018.1"/>
</dbReference>
<dbReference type="Pfam" id="PF08543">
    <property type="entry name" value="Phos_pyr_kin"/>
    <property type="match status" value="1"/>
</dbReference>
<organism evidence="2 3">
    <name type="scientific">Mesorhizobium robiniae</name>
    <dbReference type="NCBI Taxonomy" id="559315"/>
    <lineage>
        <taxon>Bacteria</taxon>
        <taxon>Pseudomonadati</taxon>
        <taxon>Pseudomonadota</taxon>
        <taxon>Alphaproteobacteria</taxon>
        <taxon>Hyphomicrobiales</taxon>
        <taxon>Phyllobacteriaceae</taxon>
        <taxon>Mesorhizobium</taxon>
    </lineage>
</organism>
<dbReference type="InterPro" id="IPR029056">
    <property type="entry name" value="Ribokinase-like"/>
</dbReference>
<dbReference type="InterPro" id="IPR013749">
    <property type="entry name" value="PM/HMP-P_kinase-1"/>
</dbReference>
<dbReference type="PANTHER" id="PTHR20858">
    <property type="entry name" value="PHOSPHOMETHYLPYRIMIDINE KINASE"/>
    <property type="match status" value="1"/>
</dbReference>
<dbReference type="GO" id="GO:0016301">
    <property type="term" value="F:kinase activity"/>
    <property type="evidence" value="ECO:0007669"/>
    <property type="project" value="UniProtKB-KW"/>
</dbReference>
<gene>
    <name evidence="2" type="ORF">ABID19_006576</name>
</gene>
<name>A0ABV2GYZ0_9HYPH</name>
<dbReference type="SUPFAM" id="SSF53613">
    <property type="entry name" value="Ribokinase-like"/>
    <property type="match status" value="1"/>
</dbReference>
<evidence type="ECO:0000259" key="1">
    <source>
        <dbReference type="Pfam" id="PF08543"/>
    </source>
</evidence>
<protein>
    <submittedName>
        <fullName evidence="2">Hydroxymethylpyrimidine/phosphomethylpyrimidine kinase</fullName>
    </submittedName>
</protein>
<dbReference type="EMBL" id="JBEPMC010000018">
    <property type="protein sequence ID" value="MET3583511.1"/>
    <property type="molecule type" value="Genomic_DNA"/>
</dbReference>
<keyword evidence="3" id="KW-1185">Reference proteome</keyword>
<keyword evidence="2" id="KW-0418">Kinase</keyword>
<keyword evidence="2" id="KW-0808">Transferase</keyword>
<proteinExistence type="predicted"/>
<comment type="caution">
    <text evidence="2">The sequence shown here is derived from an EMBL/GenBank/DDBJ whole genome shotgun (WGS) entry which is preliminary data.</text>
</comment>